<dbReference type="PANTHER" id="PTHR43394:SF1">
    <property type="entry name" value="ATP-BINDING CASSETTE SUB-FAMILY B MEMBER 10, MITOCHONDRIAL"/>
    <property type="match status" value="1"/>
</dbReference>
<dbReference type="InterPro" id="IPR011527">
    <property type="entry name" value="ABC1_TM_dom"/>
</dbReference>
<dbReference type="Gene3D" id="3.40.50.300">
    <property type="entry name" value="P-loop containing nucleotide triphosphate hydrolases"/>
    <property type="match status" value="1"/>
</dbReference>
<gene>
    <name evidence="11" type="ORF">MF672_004585</name>
</gene>
<keyword evidence="2 8" id="KW-0812">Transmembrane</keyword>
<dbReference type="InterPro" id="IPR039421">
    <property type="entry name" value="Type_1_exporter"/>
</dbReference>
<comment type="subcellular location">
    <subcellularLocation>
        <location evidence="1">Cell membrane</location>
        <topology evidence="1">Multi-pass membrane protein</topology>
    </subcellularLocation>
</comment>
<dbReference type="SUPFAM" id="SSF52540">
    <property type="entry name" value="P-loop containing nucleoside triphosphate hydrolases"/>
    <property type="match status" value="1"/>
</dbReference>
<comment type="caution">
    <text evidence="11">The sequence shown here is derived from an EMBL/GenBank/DDBJ whole genome shotgun (WGS) entry which is preliminary data.</text>
</comment>
<feature type="transmembrane region" description="Helical" evidence="8">
    <location>
        <begin position="148"/>
        <end position="174"/>
    </location>
</feature>
<feature type="domain" description="ABC transporter" evidence="9">
    <location>
        <begin position="341"/>
        <end position="575"/>
    </location>
</feature>
<dbReference type="SUPFAM" id="SSF90123">
    <property type="entry name" value="ABC transporter transmembrane region"/>
    <property type="match status" value="1"/>
</dbReference>
<feature type="region of interest" description="Disordered" evidence="7">
    <location>
        <begin position="580"/>
        <end position="613"/>
    </location>
</feature>
<dbReference type="GO" id="GO:0005524">
    <property type="term" value="F:ATP binding"/>
    <property type="evidence" value="ECO:0007669"/>
    <property type="project" value="UniProtKB-KW"/>
</dbReference>
<feature type="domain" description="ABC transmembrane type-1" evidence="10">
    <location>
        <begin position="32"/>
        <end position="310"/>
    </location>
</feature>
<dbReference type="PANTHER" id="PTHR43394">
    <property type="entry name" value="ATP-DEPENDENT PERMEASE MDL1, MITOCHONDRIAL"/>
    <property type="match status" value="1"/>
</dbReference>
<dbReference type="SMART" id="SM00382">
    <property type="entry name" value="AAA"/>
    <property type="match status" value="1"/>
</dbReference>
<dbReference type="PROSITE" id="PS50929">
    <property type="entry name" value="ABC_TM1F"/>
    <property type="match status" value="1"/>
</dbReference>
<reference evidence="11 12" key="1">
    <citation type="submission" date="2022-04" db="EMBL/GenBank/DDBJ databases">
        <title>Genome draft of Actinomadura sp. ATCC 31491.</title>
        <authorList>
            <person name="Shi X."/>
            <person name="Du Y."/>
        </authorList>
    </citation>
    <scope>NUCLEOTIDE SEQUENCE [LARGE SCALE GENOMIC DNA]</scope>
    <source>
        <strain evidence="11 12">ATCC 31491</strain>
    </source>
</reference>
<feature type="compositionally biased region" description="Gly residues" evidence="7">
    <location>
        <begin position="580"/>
        <end position="594"/>
    </location>
</feature>
<evidence type="ECO:0000256" key="6">
    <source>
        <dbReference type="ARBA" id="ARBA00023136"/>
    </source>
</evidence>
<sequence length="613" mass="65349">MAREILPVADRRQVRAYARRLTLKYPRRLASALLLHALAAVSGLVVPWRLGELVEDVERGAEVNVVVVAAALGAFLLVQGLLMRYAVLASAKLGEKVLAELREEFVDQVLELPLSTVERAGAGDLITRTSRDVDSLSRTVRHAVPETLIAGVTFLITVGALVLVSPLLMLPMLLAGPVIYLSTRRYLRYARDGYLRENAAYADMTEGLAETVEGARAVEALRLQERRRARTDGDIARSFAAERYTLGLRVAWYPAVELGYVIPVVSALLVGGLFYTSGWVTLAQVTAAALYAQQLIDPLDRFLMWIDELQVGGAAMARLLGVANVPEDRAPSDARPAGERLEADDVRYAYREGRDVLHGVSLTVQPGERLAMVGPSGAGKSTLGRLLAGIHGPRTGSVTVGGVPLVDLPLDELRGHVALVTQEHHIFKGTVRDNLLIARPDADDEAVRKALAAVDALGWALALPDGLETQVGSGGLAVSAAQAQQLALARLVLADPHTLVLDEATSLIDPRAARHLERSLAAVLEGRTVIAIAHRLYTAHDADRVAVVEDGRISELGSHEELVAAGGSYAALWASWHGSPQGGLQGGPQGGTQGPRGSQSPRGSLEASGRPSG</sequence>
<evidence type="ECO:0000313" key="12">
    <source>
        <dbReference type="Proteomes" id="UP001317259"/>
    </source>
</evidence>
<proteinExistence type="predicted"/>
<evidence type="ECO:0000313" key="11">
    <source>
        <dbReference type="EMBL" id="MCK2213077.1"/>
    </source>
</evidence>
<feature type="transmembrane region" description="Helical" evidence="8">
    <location>
        <begin position="63"/>
        <end position="82"/>
    </location>
</feature>
<evidence type="ECO:0000256" key="1">
    <source>
        <dbReference type="ARBA" id="ARBA00004651"/>
    </source>
</evidence>
<evidence type="ECO:0000256" key="8">
    <source>
        <dbReference type="SAM" id="Phobius"/>
    </source>
</evidence>
<dbReference type="CDD" id="cd07346">
    <property type="entry name" value="ABC_6TM_exporters"/>
    <property type="match status" value="1"/>
</dbReference>
<evidence type="ECO:0000256" key="3">
    <source>
        <dbReference type="ARBA" id="ARBA00022741"/>
    </source>
</evidence>
<evidence type="ECO:0000259" key="10">
    <source>
        <dbReference type="PROSITE" id="PS50929"/>
    </source>
</evidence>
<organism evidence="11 12">
    <name type="scientific">Actinomadura luzonensis</name>
    <dbReference type="NCBI Taxonomy" id="2805427"/>
    <lineage>
        <taxon>Bacteria</taxon>
        <taxon>Bacillati</taxon>
        <taxon>Actinomycetota</taxon>
        <taxon>Actinomycetes</taxon>
        <taxon>Streptosporangiales</taxon>
        <taxon>Thermomonosporaceae</taxon>
        <taxon>Actinomadura</taxon>
    </lineage>
</organism>
<dbReference type="RefSeq" id="WP_242372713.1">
    <property type="nucleotide sequence ID" value="NZ_JAKRKC020000001.1"/>
</dbReference>
<keyword evidence="4 11" id="KW-0067">ATP-binding</keyword>
<evidence type="ECO:0000256" key="7">
    <source>
        <dbReference type="SAM" id="MobiDB-lite"/>
    </source>
</evidence>
<name>A0ABT0FL80_9ACTN</name>
<dbReference type="Pfam" id="PF00005">
    <property type="entry name" value="ABC_tran"/>
    <property type="match status" value="1"/>
</dbReference>
<dbReference type="InterPro" id="IPR003593">
    <property type="entry name" value="AAA+_ATPase"/>
</dbReference>
<dbReference type="InterPro" id="IPR003439">
    <property type="entry name" value="ABC_transporter-like_ATP-bd"/>
</dbReference>
<accession>A0ABT0FL80</accession>
<protein>
    <submittedName>
        <fullName evidence="11">ABC transporter ATP-binding protein/permease</fullName>
    </submittedName>
</protein>
<keyword evidence="5 8" id="KW-1133">Transmembrane helix</keyword>
<dbReference type="Gene3D" id="1.20.1560.10">
    <property type="entry name" value="ABC transporter type 1, transmembrane domain"/>
    <property type="match status" value="1"/>
</dbReference>
<evidence type="ECO:0000256" key="2">
    <source>
        <dbReference type="ARBA" id="ARBA00022692"/>
    </source>
</evidence>
<dbReference type="EMBL" id="JAKRKC020000001">
    <property type="protein sequence ID" value="MCK2213077.1"/>
    <property type="molecule type" value="Genomic_DNA"/>
</dbReference>
<feature type="transmembrane region" description="Helical" evidence="8">
    <location>
        <begin position="29"/>
        <end position="51"/>
    </location>
</feature>
<dbReference type="Proteomes" id="UP001317259">
    <property type="component" value="Unassembled WGS sequence"/>
</dbReference>
<evidence type="ECO:0000259" key="9">
    <source>
        <dbReference type="PROSITE" id="PS50893"/>
    </source>
</evidence>
<evidence type="ECO:0000256" key="5">
    <source>
        <dbReference type="ARBA" id="ARBA00022989"/>
    </source>
</evidence>
<dbReference type="InterPro" id="IPR027417">
    <property type="entry name" value="P-loop_NTPase"/>
</dbReference>
<dbReference type="Pfam" id="PF00664">
    <property type="entry name" value="ABC_membrane"/>
    <property type="match status" value="1"/>
</dbReference>
<keyword evidence="3" id="KW-0547">Nucleotide-binding</keyword>
<keyword evidence="12" id="KW-1185">Reference proteome</keyword>
<evidence type="ECO:0000256" key="4">
    <source>
        <dbReference type="ARBA" id="ARBA00022840"/>
    </source>
</evidence>
<dbReference type="InterPro" id="IPR036640">
    <property type="entry name" value="ABC1_TM_sf"/>
</dbReference>
<dbReference type="PROSITE" id="PS50893">
    <property type="entry name" value="ABC_TRANSPORTER_2"/>
    <property type="match status" value="1"/>
</dbReference>
<keyword evidence="6 8" id="KW-0472">Membrane</keyword>